<evidence type="ECO:0000256" key="7">
    <source>
        <dbReference type="SAM" id="MobiDB-lite"/>
    </source>
</evidence>
<dbReference type="Gene3D" id="3.30.40.10">
    <property type="entry name" value="Zinc/RING finger domain, C3HC4 (zinc finger)"/>
    <property type="match status" value="1"/>
</dbReference>
<evidence type="ECO:0000256" key="6">
    <source>
        <dbReference type="PROSITE-ProRule" id="PRU00175"/>
    </source>
</evidence>
<dbReference type="EMBL" id="AJIL01000029">
    <property type="protein sequence ID" value="KNF01408.1"/>
    <property type="molecule type" value="Genomic_DNA"/>
</dbReference>
<evidence type="ECO:0000256" key="1">
    <source>
        <dbReference type="ARBA" id="ARBA00004906"/>
    </source>
</evidence>
<feature type="region of interest" description="Disordered" evidence="7">
    <location>
        <begin position="46"/>
        <end position="109"/>
    </location>
</feature>
<dbReference type="PROSITE" id="PS50089">
    <property type="entry name" value="ZF_RING_2"/>
    <property type="match status" value="1"/>
</dbReference>
<evidence type="ECO:0000256" key="3">
    <source>
        <dbReference type="ARBA" id="ARBA00022771"/>
    </source>
</evidence>
<keyword evidence="2" id="KW-0479">Metal-binding</keyword>
<evidence type="ECO:0000256" key="4">
    <source>
        <dbReference type="ARBA" id="ARBA00022786"/>
    </source>
</evidence>
<dbReference type="SMART" id="SM00184">
    <property type="entry name" value="RING"/>
    <property type="match status" value="1"/>
</dbReference>
<evidence type="ECO:0000313" key="11">
    <source>
        <dbReference type="Proteomes" id="UP000054564"/>
    </source>
</evidence>
<reference evidence="11" key="1">
    <citation type="submission" date="2014-03" db="EMBL/GenBank/DDBJ databases">
        <title>The Genome Sequence of Puccinia striiformis f. sp. tritici PST-78.</title>
        <authorList>
            <consortium name="The Broad Institute Genome Sequencing Platform"/>
            <person name="Cuomo C."/>
            <person name="Hulbert S."/>
            <person name="Chen X."/>
            <person name="Walker B."/>
            <person name="Young S.K."/>
            <person name="Zeng Q."/>
            <person name="Gargeya S."/>
            <person name="Fitzgerald M."/>
            <person name="Haas B."/>
            <person name="Abouelleil A."/>
            <person name="Alvarado L."/>
            <person name="Arachchi H.M."/>
            <person name="Berlin A.M."/>
            <person name="Chapman S.B."/>
            <person name="Goldberg J."/>
            <person name="Griggs A."/>
            <person name="Gujja S."/>
            <person name="Hansen M."/>
            <person name="Howarth C."/>
            <person name="Imamovic A."/>
            <person name="Larimer J."/>
            <person name="McCowan C."/>
            <person name="Montmayeur A."/>
            <person name="Murphy C."/>
            <person name="Neiman D."/>
            <person name="Pearson M."/>
            <person name="Priest M."/>
            <person name="Roberts A."/>
            <person name="Saif S."/>
            <person name="Shea T."/>
            <person name="Sisk P."/>
            <person name="Sykes S."/>
            <person name="Wortman J."/>
            <person name="Nusbaum C."/>
            <person name="Birren B."/>
        </authorList>
    </citation>
    <scope>NUCLEOTIDE SEQUENCE [LARGE SCALE GENOMIC DNA]</scope>
    <source>
        <strain evidence="11">race PST-78</strain>
    </source>
</reference>
<dbReference type="InterPro" id="IPR024766">
    <property type="entry name" value="Znf_RING_H2"/>
</dbReference>
<evidence type="ECO:0000313" key="10">
    <source>
        <dbReference type="EMBL" id="KNF01408.1"/>
    </source>
</evidence>
<dbReference type="InterPro" id="IPR001841">
    <property type="entry name" value="Znf_RING"/>
</dbReference>
<name>A0A0L0VQ49_9BASI</name>
<keyword evidence="3 6" id="KW-0863">Zinc-finger</keyword>
<comment type="caution">
    <text evidence="10">The sequence shown here is derived from an EMBL/GenBank/DDBJ whole genome shotgun (WGS) entry which is preliminary data.</text>
</comment>
<dbReference type="AlphaFoldDB" id="A0A0L0VQ49"/>
<dbReference type="GO" id="GO:0051603">
    <property type="term" value="P:proteolysis involved in protein catabolic process"/>
    <property type="evidence" value="ECO:0007669"/>
    <property type="project" value="UniProtKB-ARBA"/>
</dbReference>
<evidence type="ECO:0000256" key="5">
    <source>
        <dbReference type="ARBA" id="ARBA00022833"/>
    </source>
</evidence>
<dbReference type="Proteomes" id="UP000054564">
    <property type="component" value="Unassembled WGS sequence"/>
</dbReference>
<comment type="pathway">
    <text evidence="1">Protein modification; protein ubiquitination.</text>
</comment>
<keyword evidence="4" id="KW-0833">Ubl conjugation pathway</keyword>
<dbReference type="Pfam" id="PF12678">
    <property type="entry name" value="zf-rbx1"/>
    <property type="match status" value="1"/>
</dbReference>
<feature type="domain" description="RING-type" evidence="9">
    <location>
        <begin position="467"/>
        <end position="521"/>
    </location>
</feature>
<feature type="compositionally biased region" description="Basic and acidic residues" evidence="7">
    <location>
        <begin position="421"/>
        <end position="432"/>
    </location>
</feature>
<gene>
    <name evidence="10" type="ORF">PSTG_05196</name>
</gene>
<sequence length="532" mass="60357">MHIYSYSLVFGLLVLRAIAPPALRTEELPLSYDDISRGIAEQLGPASERVHSGPLEGGTAPAGGRPAHRRDFTRLSERTHDATSVHTARGTDVQSALEGQQSERRDLQDGTVQRNRLVRFFRPILRYAPRLSRMARRRRDTEIQVRQQFDTFLHTLTTSTRGMIGPLISLGNSGNTMEFRFNIFLHETLSMPRYSVTIPVPIDMIDNPSDFHYLRERLERIMRGVSGALRTNNEHNLQAEDSIAMAQRKREIKIQVRQQFDAFLHTLTTSTRSMISPLIYLGTSGNTMRFGYNIFLHETLSMPRYSVIIPVPIDIIDNPSDFHYFRERLEIIMQRALEALHLNKQHNLQAGDPIPYTKTLKYMPMPPGYEPETPGTDGIKTITLDQAIGILEASSTTVPESGPVDFDGIIKEQRVNTSRKKTQDKNYKDHITSHKSIHGDAGSSTRPTSSPQHLSEVLLGDPLNTRCAICKGKFCLPEKDSGNDWVFEIILKIDNCEHYFHPHCITGWIITENKNTCPLCRNQVIPSIVYES</sequence>
<feature type="signal peptide" evidence="8">
    <location>
        <begin position="1"/>
        <end position="24"/>
    </location>
</feature>
<dbReference type="SUPFAM" id="SSF57850">
    <property type="entry name" value="RING/U-box"/>
    <property type="match status" value="1"/>
</dbReference>
<dbReference type="UniPathway" id="UPA00143"/>
<dbReference type="GO" id="GO:0016567">
    <property type="term" value="P:protein ubiquitination"/>
    <property type="evidence" value="ECO:0007669"/>
    <property type="project" value="UniProtKB-UniPathway"/>
</dbReference>
<evidence type="ECO:0000259" key="9">
    <source>
        <dbReference type="PROSITE" id="PS50089"/>
    </source>
</evidence>
<feature type="compositionally biased region" description="Polar residues" evidence="7">
    <location>
        <begin position="84"/>
        <end position="100"/>
    </location>
</feature>
<evidence type="ECO:0000256" key="8">
    <source>
        <dbReference type="SAM" id="SignalP"/>
    </source>
</evidence>
<keyword evidence="11" id="KW-1185">Reference proteome</keyword>
<accession>A0A0L0VQ49</accession>
<protein>
    <recommendedName>
        <fullName evidence="9">RING-type domain-containing protein</fullName>
    </recommendedName>
</protein>
<feature type="compositionally biased region" description="Basic and acidic residues" evidence="7">
    <location>
        <begin position="69"/>
        <end position="83"/>
    </location>
</feature>
<keyword evidence="8" id="KW-0732">Signal</keyword>
<feature type="compositionally biased region" description="Polar residues" evidence="7">
    <location>
        <begin position="442"/>
        <end position="453"/>
    </location>
</feature>
<dbReference type="PANTHER" id="PTHR45969">
    <property type="entry name" value="RING ZINC FINGER PROTEIN-RELATED"/>
    <property type="match status" value="1"/>
</dbReference>
<dbReference type="InterPro" id="IPR013083">
    <property type="entry name" value="Znf_RING/FYVE/PHD"/>
</dbReference>
<proteinExistence type="predicted"/>
<dbReference type="GO" id="GO:0008270">
    <property type="term" value="F:zinc ion binding"/>
    <property type="evidence" value="ECO:0007669"/>
    <property type="project" value="UniProtKB-KW"/>
</dbReference>
<evidence type="ECO:0000256" key="2">
    <source>
        <dbReference type="ARBA" id="ARBA00022723"/>
    </source>
</evidence>
<feature type="chain" id="PRO_5005550321" description="RING-type domain-containing protein" evidence="8">
    <location>
        <begin position="25"/>
        <end position="532"/>
    </location>
</feature>
<keyword evidence="5" id="KW-0862">Zinc</keyword>
<feature type="region of interest" description="Disordered" evidence="7">
    <location>
        <begin position="415"/>
        <end position="453"/>
    </location>
</feature>
<organism evidence="10 11">
    <name type="scientific">Puccinia striiformis f. sp. tritici PST-78</name>
    <dbReference type="NCBI Taxonomy" id="1165861"/>
    <lineage>
        <taxon>Eukaryota</taxon>
        <taxon>Fungi</taxon>
        <taxon>Dikarya</taxon>
        <taxon>Basidiomycota</taxon>
        <taxon>Pucciniomycotina</taxon>
        <taxon>Pucciniomycetes</taxon>
        <taxon>Pucciniales</taxon>
        <taxon>Pucciniaceae</taxon>
        <taxon>Puccinia</taxon>
    </lineage>
</organism>